<comment type="caution">
    <text evidence="2">The sequence shown here is derived from an EMBL/GenBank/DDBJ whole genome shotgun (WGS) entry which is preliminary data.</text>
</comment>
<feature type="region of interest" description="Disordered" evidence="1">
    <location>
        <begin position="377"/>
        <end position="456"/>
    </location>
</feature>
<evidence type="ECO:0000256" key="1">
    <source>
        <dbReference type="SAM" id="MobiDB-lite"/>
    </source>
</evidence>
<feature type="compositionally biased region" description="Pro residues" evidence="1">
    <location>
        <begin position="67"/>
        <end position="82"/>
    </location>
</feature>
<keyword evidence="3" id="KW-1185">Reference proteome</keyword>
<evidence type="ECO:0000313" key="3">
    <source>
        <dbReference type="Proteomes" id="UP000419144"/>
    </source>
</evidence>
<dbReference type="AlphaFoldDB" id="A0A640K7L4"/>
<evidence type="ECO:0000313" key="2">
    <source>
        <dbReference type="EMBL" id="GET85422.1"/>
    </source>
</evidence>
<dbReference type="VEuPathDB" id="TriTrypDB:LtaPh_0106500"/>
<organism evidence="2 3">
    <name type="scientific">Leishmania tarentolae</name>
    <name type="common">Sauroleishmania tarentolae</name>
    <dbReference type="NCBI Taxonomy" id="5689"/>
    <lineage>
        <taxon>Eukaryota</taxon>
        <taxon>Discoba</taxon>
        <taxon>Euglenozoa</taxon>
        <taxon>Kinetoplastea</taxon>
        <taxon>Metakinetoplastina</taxon>
        <taxon>Trypanosomatida</taxon>
        <taxon>Trypanosomatidae</taxon>
        <taxon>Leishmaniinae</taxon>
        <taxon>Leishmania</taxon>
        <taxon>lizard Leishmania</taxon>
    </lineage>
</organism>
<accession>A0A640K7L4</accession>
<protein>
    <submittedName>
        <fullName evidence="2">Uncharacterized protein</fullName>
    </submittedName>
</protein>
<gene>
    <name evidence="2" type="ORF">LtaPh_0106500</name>
</gene>
<name>A0A640K7L4_LEITA</name>
<dbReference type="EMBL" id="BLBS01000001">
    <property type="protein sequence ID" value="GET85422.1"/>
    <property type="molecule type" value="Genomic_DNA"/>
</dbReference>
<sequence length="456" mass="47407">MCVRTHADGWGKGACSHPRPSRSLHVHGGTAHSMSGASPAPFPASLGACADVLSSVSSTTPHLSLSPSPPRCARPSSAPPTPHTRHMALASLVWTTKLYAPIITLSQSKLLTRVHTRTCRHTLLILLLLRRPLLLSRCVAPRQLSRTPSRAGCAHDGSMPGVDLLDAFAELVVRVVFNLPHTEPDKTSSSDEDPPYGANSSATQIFSRVNSLEEEQQQLQLLNDTALAHMSASNDNSAGNSAIMATSCSDSISRGSSAASLDLYPGGFWNALARVPTAAAVNESKTSRPSSVVSLATGDNLSTPRSGGGLWNRILGGSGRTQTPPHTPSCSPAWRTGLTTTTSSFVQLTDEELGMGAAAIGIDGGVGAAHNPGGGSGVSGGFSLTHTTAHSNASTPLREARPLPSPSSSNPHRQPPQQQQPMGSRGLHLGRCPTQNGSGNGGHPSQRSSSSEFDIL</sequence>
<proteinExistence type="predicted"/>
<reference evidence="2" key="1">
    <citation type="submission" date="2019-11" db="EMBL/GenBank/DDBJ databases">
        <title>Leishmania tarentolae CDS.</title>
        <authorList>
            <person name="Goto Y."/>
            <person name="Yamagishi J."/>
        </authorList>
    </citation>
    <scope>NUCLEOTIDE SEQUENCE [LARGE SCALE GENOMIC DNA]</scope>
    <source>
        <strain evidence="2">Parrot Tar II</strain>
    </source>
</reference>
<feature type="region of interest" description="Disordered" evidence="1">
    <location>
        <begin position="1"/>
        <end position="36"/>
    </location>
</feature>
<dbReference type="Proteomes" id="UP000419144">
    <property type="component" value="Unassembled WGS sequence"/>
</dbReference>
<feature type="compositionally biased region" description="Polar residues" evidence="1">
    <location>
        <begin position="384"/>
        <end position="395"/>
    </location>
</feature>
<feature type="compositionally biased region" description="Polar residues" evidence="1">
    <location>
        <begin position="433"/>
        <end position="456"/>
    </location>
</feature>
<feature type="region of interest" description="Disordered" evidence="1">
    <location>
        <begin position="60"/>
        <end position="83"/>
    </location>
</feature>
<feature type="compositionally biased region" description="Low complexity" evidence="1">
    <location>
        <begin position="406"/>
        <end position="424"/>
    </location>
</feature>
<dbReference type="OrthoDB" id="267459at2759"/>